<dbReference type="EMBL" id="JAPDDR010000023">
    <property type="protein sequence ID" value="MCW1917016.1"/>
    <property type="molecule type" value="Genomic_DNA"/>
</dbReference>
<evidence type="ECO:0008006" key="4">
    <source>
        <dbReference type="Google" id="ProtNLM"/>
    </source>
</evidence>
<keyword evidence="1" id="KW-1133">Transmembrane helix</keyword>
<proteinExistence type="predicted"/>
<keyword evidence="1" id="KW-0472">Membrane</keyword>
<sequence>MKPLRQSKCFAAGLIGAILLLWCWADAFQWRTQISWQPDPARHARLVEVYGGKIEAQWITAPEWFAVRPPPGVGKLHVDRWMSSSWRLVGSSFCWVPGYQRHSRVITGSQLQDGNPVHVSGPMVQYQFGLPIWMLLTAYIAVWWVLMGFRRSWLMRRWQRDLVRARQAADDAEEMGELPAAR</sequence>
<reference evidence="2" key="1">
    <citation type="submission" date="2022-10" db="EMBL/GenBank/DDBJ databases">
        <title>Luteolibacter sp. GHJ8, whole genome shotgun sequencing project.</title>
        <authorList>
            <person name="Zhao G."/>
            <person name="Shen L."/>
        </authorList>
    </citation>
    <scope>NUCLEOTIDE SEQUENCE</scope>
    <source>
        <strain evidence="2">GHJ8</strain>
    </source>
</reference>
<dbReference type="Proteomes" id="UP001165653">
    <property type="component" value="Unassembled WGS sequence"/>
</dbReference>
<gene>
    <name evidence="2" type="ORF">OJ996_25730</name>
</gene>
<name>A0ABT3GAY9_9BACT</name>
<protein>
    <recommendedName>
        <fullName evidence="4">PepSY-associated transmembrane protein</fullName>
    </recommendedName>
</protein>
<evidence type="ECO:0000313" key="3">
    <source>
        <dbReference type="Proteomes" id="UP001165653"/>
    </source>
</evidence>
<dbReference type="RefSeq" id="WP_264516636.1">
    <property type="nucleotide sequence ID" value="NZ_JAPDDR010000023.1"/>
</dbReference>
<organism evidence="2 3">
    <name type="scientific">Luteolibacter rhizosphaerae</name>
    <dbReference type="NCBI Taxonomy" id="2989719"/>
    <lineage>
        <taxon>Bacteria</taxon>
        <taxon>Pseudomonadati</taxon>
        <taxon>Verrucomicrobiota</taxon>
        <taxon>Verrucomicrobiia</taxon>
        <taxon>Verrucomicrobiales</taxon>
        <taxon>Verrucomicrobiaceae</taxon>
        <taxon>Luteolibacter</taxon>
    </lineage>
</organism>
<feature type="transmembrane region" description="Helical" evidence="1">
    <location>
        <begin position="130"/>
        <end position="149"/>
    </location>
</feature>
<keyword evidence="1" id="KW-0812">Transmembrane</keyword>
<comment type="caution">
    <text evidence="2">The sequence shown here is derived from an EMBL/GenBank/DDBJ whole genome shotgun (WGS) entry which is preliminary data.</text>
</comment>
<accession>A0ABT3GAY9</accession>
<evidence type="ECO:0000256" key="1">
    <source>
        <dbReference type="SAM" id="Phobius"/>
    </source>
</evidence>
<evidence type="ECO:0000313" key="2">
    <source>
        <dbReference type="EMBL" id="MCW1917016.1"/>
    </source>
</evidence>
<keyword evidence="3" id="KW-1185">Reference proteome</keyword>